<evidence type="ECO:0000259" key="4">
    <source>
        <dbReference type="PROSITE" id="PS50004"/>
    </source>
</evidence>
<dbReference type="PROSITE" id="PS50004">
    <property type="entry name" value="C2"/>
    <property type="match status" value="2"/>
</dbReference>
<feature type="compositionally biased region" description="Acidic residues" evidence="3">
    <location>
        <begin position="597"/>
        <end position="611"/>
    </location>
</feature>
<dbReference type="PROSITE" id="PS50106">
    <property type="entry name" value="PDZ"/>
    <property type="match status" value="1"/>
</dbReference>
<reference evidence="6 7" key="1">
    <citation type="submission" date="2018-11" db="EMBL/GenBank/DDBJ databases">
        <authorList>
            <consortium name="Pathogen Informatics"/>
        </authorList>
    </citation>
    <scope>NUCLEOTIDE SEQUENCE [LARGE SCALE GENOMIC DNA]</scope>
</reference>
<keyword evidence="1" id="KW-0770">Synapse</keyword>
<proteinExistence type="predicted"/>
<evidence type="ECO:0000256" key="3">
    <source>
        <dbReference type="SAM" id="MobiDB-lite"/>
    </source>
</evidence>
<gene>
    <name evidence="6" type="ORF">SVUK_LOCUS9442</name>
</gene>
<dbReference type="Pfam" id="PF00595">
    <property type="entry name" value="PDZ"/>
    <property type="match status" value="1"/>
</dbReference>
<dbReference type="SMART" id="SM00228">
    <property type="entry name" value="PDZ"/>
    <property type="match status" value="1"/>
</dbReference>
<dbReference type="Gene3D" id="2.30.42.10">
    <property type="match status" value="1"/>
</dbReference>
<evidence type="ECO:0000256" key="1">
    <source>
        <dbReference type="ARBA" id="ARBA00023018"/>
    </source>
</evidence>
<dbReference type="Pfam" id="PF00168">
    <property type="entry name" value="C2"/>
    <property type="match status" value="2"/>
</dbReference>
<dbReference type="SMART" id="SM00239">
    <property type="entry name" value="C2"/>
    <property type="match status" value="2"/>
</dbReference>
<dbReference type="InterPro" id="IPR039032">
    <property type="entry name" value="Rim-like"/>
</dbReference>
<dbReference type="CDD" id="cd04031">
    <property type="entry name" value="C2A_RIM1alpha"/>
    <property type="match status" value="1"/>
</dbReference>
<dbReference type="PANTHER" id="PTHR12157:SF21">
    <property type="entry name" value="RAB3 INTERACTING MOLECULE, ISOFORM F"/>
    <property type="match status" value="1"/>
</dbReference>
<dbReference type="CDD" id="cd06714">
    <property type="entry name" value="PDZ_RIM-like"/>
    <property type="match status" value="1"/>
</dbReference>
<dbReference type="PANTHER" id="PTHR12157">
    <property type="entry name" value="REGULATING SYNAPTIC MEMBRANE EXOCYTOSIS PROTEIN"/>
    <property type="match status" value="1"/>
</dbReference>
<dbReference type="SUPFAM" id="SSF50156">
    <property type="entry name" value="PDZ domain-like"/>
    <property type="match status" value="1"/>
</dbReference>
<protein>
    <recommendedName>
        <fullName evidence="8">C2 domain-containing protein</fullName>
    </recommendedName>
</protein>
<dbReference type="AlphaFoldDB" id="A0A3P7J978"/>
<dbReference type="SUPFAM" id="SSF49562">
    <property type="entry name" value="C2 domain (Calcium/lipid-binding domain, CaLB)"/>
    <property type="match status" value="2"/>
</dbReference>
<name>A0A3P7J978_STRVU</name>
<accession>A0A3P7J978</accession>
<dbReference type="EMBL" id="UYYB01094482">
    <property type="protein sequence ID" value="VDM74444.1"/>
    <property type="molecule type" value="Genomic_DNA"/>
</dbReference>
<evidence type="ECO:0000259" key="5">
    <source>
        <dbReference type="PROSITE" id="PS50106"/>
    </source>
</evidence>
<dbReference type="InterPro" id="IPR035892">
    <property type="entry name" value="C2_domain_sf"/>
</dbReference>
<sequence length="877" mass="98336">MSSSEEDLPSTCVSYDEETQRTPSECISEKDLLRYIYGSDKLKNSRKSGFLQLRHSADEFRPAPREPSATLVPGDLLAAKIRTYLSCTKPFQHPVTWQPSADQRRLIGHMVLTKTDNSRSGDLGLKVKQQLFKLSWKLDQEDLQKCMNSVVGGRRTDTGRLGAFITRVKPGSVADTIGRLRAGDEVLEWNGQALQNATFDQVYEIISASKQESHVEIIVSRSASIPGGDDFLNIQTQPRQLPSLQYLLCEARRVPTFKGQNFSRGQIFGRIEISLYFSHIERQLTVCIERVADLPPRSDGSPRNPYVKVFLLPDRSEKSRRQTSVLAEAIRPVWNESFYYQGITEPMLMERVLEVTVWDYDKFEANSFLGETLVDFSSAALDGQTVTLPLVDMDEENPLRLVRNGKLCFYHHLKPPRVQRSEKCNFLQVSAICILEAQKSKRQTILCIPKTKEMDEDWYMQPHSGYLSDHCYYPNTSQRIRQRRPRSATAMRPSILNYGVTVTASEMGASRPYYGNLPEPLWNDVDIAQEGRNIPQGMLPYGITDMRPMNGQSAVEMPEQDPQQGYGSDGSETMSTHSAHSIPAVRTINRRPPSENEVNDMPETSVEEYQPEDVQSTSGVAPKMSMAGQVMKERKKSIMTRFIPGKSGGTEGKRTGFLRSEEVGIPGNLAINRAQQQQQQFVKQASKESTDSGSDNWLPVLPDGPLGTFVENLGPGQVVGRQVLASPLLGEIQVGIMAGRSGIDVEIIRAKNLVIKPGVKMSPAPYVKVYLMEGKMCVAKAKTNPVRKTTAPLFQQHLIFNDNPRRKMLQITVLGDYGRMERKTFMGIALIRLDDLRLGSEPVIGWYKLYHSSSLAGTGPVRKDSETSLAGPNMLHY</sequence>
<feature type="region of interest" description="Disordered" evidence="3">
    <location>
        <begin position="676"/>
        <end position="696"/>
    </location>
</feature>
<dbReference type="InterPro" id="IPR001478">
    <property type="entry name" value="PDZ"/>
</dbReference>
<dbReference type="GO" id="GO:0042391">
    <property type="term" value="P:regulation of membrane potential"/>
    <property type="evidence" value="ECO:0007669"/>
    <property type="project" value="TreeGrafter"/>
</dbReference>
<organism evidence="6 7">
    <name type="scientific">Strongylus vulgaris</name>
    <name type="common">Blood worm</name>
    <dbReference type="NCBI Taxonomy" id="40348"/>
    <lineage>
        <taxon>Eukaryota</taxon>
        <taxon>Metazoa</taxon>
        <taxon>Ecdysozoa</taxon>
        <taxon>Nematoda</taxon>
        <taxon>Chromadorea</taxon>
        <taxon>Rhabditida</taxon>
        <taxon>Rhabditina</taxon>
        <taxon>Rhabditomorpha</taxon>
        <taxon>Strongyloidea</taxon>
        <taxon>Strongylidae</taxon>
        <taxon>Strongylus</taxon>
    </lineage>
</organism>
<dbReference type="GO" id="GO:0048788">
    <property type="term" value="C:cytoskeleton of presynaptic active zone"/>
    <property type="evidence" value="ECO:0007669"/>
    <property type="project" value="TreeGrafter"/>
</dbReference>
<comment type="subcellular location">
    <subcellularLocation>
        <location evidence="2">Synapse</location>
    </subcellularLocation>
</comment>
<dbReference type="InterPro" id="IPR036034">
    <property type="entry name" value="PDZ_sf"/>
</dbReference>
<dbReference type="GO" id="GO:0048167">
    <property type="term" value="P:regulation of synaptic plasticity"/>
    <property type="evidence" value="ECO:0007669"/>
    <property type="project" value="TreeGrafter"/>
</dbReference>
<evidence type="ECO:0008006" key="8">
    <source>
        <dbReference type="Google" id="ProtNLM"/>
    </source>
</evidence>
<dbReference type="GO" id="GO:0042734">
    <property type="term" value="C:presynaptic membrane"/>
    <property type="evidence" value="ECO:0007669"/>
    <property type="project" value="TreeGrafter"/>
</dbReference>
<dbReference type="Proteomes" id="UP000270094">
    <property type="component" value="Unassembled WGS sequence"/>
</dbReference>
<evidence type="ECO:0000313" key="6">
    <source>
        <dbReference type="EMBL" id="VDM74444.1"/>
    </source>
</evidence>
<dbReference type="Gene3D" id="2.60.40.150">
    <property type="entry name" value="C2 domain"/>
    <property type="match status" value="2"/>
</dbReference>
<evidence type="ECO:0000256" key="2">
    <source>
        <dbReference type="ARBA" id="ARBA00034103"/>
    </source>
</evidence>
<feature type="domain" description="C2" evidence="4">
    <location>
        <begin position="728"/>
        <end position="847"/>
    </location>
</feature>
<dbReference type="OrthoDB" id="420032at2759"/>
<feature type="region of interest" description="Disordered" evidence="3">
    <location>
        <begin position="858"/>
        <end position="877"/>
    </location>
</feature>
<feature type="region of interest" description="Disordered" evidence="3">
    <location>
        <begin position="547"/>
        <end position="620"/>
    </location>
</feature>
<dbReference type="GO" id="GO:0044325">
    <property type="term" value="F:transmembrane transporter binding"/>
    <property type="evidence" value="ECO:0007669"/>
    <property type="project" value="TreeGrafter"/>
</dbReference>
<dbReference type="GO" id="GO:0050806">
    <property type="term" value="P:positive regulation of synaptic transmission"/>
    <property type="evidence" value="ECO:0007669"/>
    <property type="project" value="TreeGrafter"/>
</dbReference>
<feature type="domain" description="PDZ" evidence="5">
    <location>
        <begin position="149"/>
        <end position="221"/>
    </location>
</feature>
<feature type="domain" description="C2" evidence="4">
    <location>
        <begin position="267"/>
        <end position="390"/>
    </location>
</feature>
<evidence type="ECO:0000313" key="7">
    <source>
        <dbReference type="Proteomes" id="UP000270094"/>
    </source>
</evidence>
<dbReference type="GO" id="GO:0031267">
    <property type="term" value="F:small GTPase binding"/>
    <property type="evidence" value="ECO:0007669"/>
    <property type="project" value="InterPro"/>
</dbReference>
<feature type="region of interest" description="Disordered" evidence="3">
    <location>
        <begin position="1"/>
        <end position="22"/>
    </location>
</feature>
<feature type="compositionally biased region" description="Polar residues" evidence="3">
    <location>
        <begin position="561"/>
        <end position="579"/>
    </location>
</feature>
<dbReference type="InterPro" id="IPR000008">
    <property type="entry name" value="C2_dom"/>
</dbReference>
<keyword evidence="7" id="KW-1185">Reference proteome</keyword>
<dbReference type="GO" id="GO:0048791">
    <property type="term" value="P:calcium ion-regulated exocytosis of neurotransmitter"/>
    <property type="evidence" value="ECO:0007669"/>
    <property type="project" value="TreeGrafter"/>
</dbReference>